<dbReference type="AlphaFoldDB" id="V5DVB7"/>
<protein>
    <recommendedName>
        <fullName evidence="4">Metal-binding protein</fullName>
    </recommendedName>
</protein>
<evidence type="ECO:0000313" key="3">
    <source>
        <dbReference type="Proteomes" id="UP000017842"/>
    </source>
</evidence>
<dbReference type="Proteomes" id="UP000017842">
    <property type="component" value="Unassembled WGS sequence"/>
</dbReference>
<dbReference type="STRING" id="1116472.MGMO_105c00030"/>
<accession>V5DVB7</accession>
<keyword evidence="1" id="KW-0732">Signal</keyword>
<evidence type="ECO:0000256" key="1">
    <source>
        <dbReference type="SAM" id="SignalP"/>
    </source>
</evidence>
<dbReference type="InterPro" id="IPR007332">
    <property type="entry name" value="DUF411"/>
</dbReference>
<dbReference type="OrthoDB" id="14727at2"/>
<dbReference type="EMBL" id="AYLO01000100">
    <property type="protein sequence ID" value="ESS71351.1"/>
    <property type="molecule type" value="Genomic_DNA"/>
</dbReference>
<feature type="signal peptide" evidence="1">
    <location>
        <begin position="1"/>
        <end position="20"/>
    </location>
</feature>
<organism evidence="2 3">
    <name type="scientific">Methyloglobulus morosus KoM1</name>
    <dbReference type="NCBI Taxonomy" id="1116472"/>
    <lineage>
        <taxon>Bacteria</taxon>
        <taxon>Pseudomonadati</taxon>
        <taxon>Pseudomonadota</taxon>
        <taxon>Gammaproteobacteria</taxon>
        <taxon>Methylococcales</taxon>
        <taxon>Methylococcaceae</taxon>
        <taxon>Methyloglobulus</taxon>
    </lineage>
</organism>
<dbReference type="Pfam" id="PF04214">
    <property type="entry name" value="DUF411"/>
    <property type="match status" value="1"/>
</dbReference>
<name>V5DVB7_9GAMM</name>
<sequence length="153" mass="16770">MKAKQFLTIALLVNTGFIFAESKQTEKSVDIVVNRSPTCSCCGKWVEHLEQNNFNVKDIVSGDVQAIKNKYGITQDLASCHTAIVDGYVVEGHVPASDIRTLLKNKPDIVGLTVPGMPNGTPGMEMGGKKDAYEVIGFDKKNQHHVFNSYQAE</sequence>
<dbReference type="eggNOG" id="COG3019">
    <property type="taxonomic scope" value="Bacteria"/>
</dbReference>
<comment type="caution">
    <text evidence="2">The sequence shown here is derived from an EMBL/GenBank/DDBJ whole genome shotgun (WGS) entry which is preliminary data.</text>
</comment>
<dbReference type="PATRIC" id="fig|1116472.3.peg.2831"/>
<evidence type="ECO:0008006" key="4">
    <source>
        <dbReference type="Google" id="ProtNLM"/>
    </source>
</evidence>
<proteinExistence type="predicted"/>
<gene>
    <name evidence="2" type="ORF">MGMO_105c00030</name>
</gene>
<keyword evidence="3" id="KW-1185">Reference proteome</keyword>
<dbReference type="InterPro" id="IPR036249">
    <property type="entry name" value="Thioredoxin-like_sf"/>
</dbReference>
<dbReference type="SUPFAM" id="SSF52833">
    <property type="entry name" value="Thioredoxin-like"/>
    <property type="match status" value="1"/>
</dbReference>
<reference evidence="2 3" key="1">
    <citation type="journal article" date="2013" name="Genome Announc.">
        <title>Draft Genome Sequence of the Methanotrophic Gammaproteobacterium Methyloglobulus morosus DSM 22980 Strain KoM1.</title>
        <authorList>
            <person name="Poehlein A."/>
            <person name="Deutzmann J.S."/>
            <person name="Daniel R."/>
            <person name="Simeonova D.D."/>
        </authorList>
    </citation>
    <scope>NUCLEOTIDE SEQUENCE [LARGE SCALE GENOMIC DNA]</scope>
    <source>
        <strain evidence="2 3">KoM1</strain>
    </source>
</reference>
<feature type="chain" id="PRO_5004731671" description="Metal-binding protein" evidence="1">
    <location>
        <begin position="21"/>
        <end position="153"/>
    </location>
</feature>
<dbReference type="RefSeq" id="WP_023495522.1">
    <property type="nucleotide sequence ID" value="NZ_AYLO01000100.1"/>
</dbReference>
<evidence type="ECO:0000313" key="2">
    <source>
        <dbReference type="EMBL" id="ESS71351.1"/>
    </source>
</evidence>